<dbReference type="GO" id="GO:0005102">
    <property type="term" value="F:signaling receptor binding"/>
    <property type="evidence" value="ECO:0007669"/>
    <property type="project" value="TreeGrafter"/>
</dbReference>
<dbReference type="Pfam" id="PF18567">
    <property type="entry name" value="TIR_3"/>
    <property type="match status" value="1"/>
</dbReference>
<dbReference type="Proteomes" id="UP000694546">
    <property type="component" value="Chromosome 15"/>
</dbReference>
<feature type="region of interest" description="Disordered" evidence="2">
    <location>
        <begin position="630"/>
        <end position="656"/>
    </location>
</feature>
<evidence type="ECO:0000256" key="2">
    <source>
        <dbReference type="SAM" id="MobiDB-lite"/>
    </source>
</evidence>
<name>A0A8C4Z627_GADMO</name>
<dbReference type="InterPro" id="IPR041340">
    <property type="entry name" value="PIK3AP1_TIR"/>
</dbReference>
<protein>
    <recommendedName>
        <fullName evidence="3">DBB domain-containing protein</fullName>
    </recommendedName>
</protein>
<keyword evidence="5" id="KW-1185">Reference proteome</keyword>
<feature type="compositionally biased region" description="Pro residues" evidence="2">
    <location>
        <begin position="878"/>
        <end position="888"/>
    </location>
</feature>
<feature type="compositionally biased region" description="Acidic residues" evidence="2">
    <location>
        <begin position="558"/>
        <end position="568"/>
    </location>
</feature>
<sequence length="888" mass="99697">MEATSDSPPAGSELLILHTPEAQEWAEYLDAILRSMAAFRDGSIRSYAVSPGDHPAGYDLERFHRSQCVVLLLTAALLDLLGDEDLLWALERLLQPPRRVVVLLCGVAEELVPEGSFLHWEDWSKLHSDDEPAVYIQTVLAAMEDDQQEEVDGEREATPEASDEVCAQTASEVAEETEAEEYLSAEEGEPEPEPDPEPEPEEEPEPDLIVDPSPGDSAQPDESSVQCSTCLTVQPNRIPCGERTTLYIILLHKADIETKTEVVFSSEHGSPQHVVATIVNEYTLSVIAPDMPPGEVSLSLLANHSSVSLTTVTYYTYMDAVSRHLNNATSPIEFICQAFNITGNKTESVDNMLTDMLKSRMPLGGLQLFGIEQVETDNMSTYQRNEDLPTLLHFAAKYGLRKLTTTLLHCPGALQAISVMNRHGEYPNTLAARSGFTDLRRFMDEFVETADTVSSDPQDDDSSGVYMLMAPGSEDILTCSEHTGEIYESMLDINPECAEDLYEVMTKEDQNPEEAMLRTFFLAKQGAGQRREEWEPRETEDTKDVRQNDAPQLKQEEREEEEEEDLEQEQYNLEDGPLYNTFQEDIYHMVDDTATYHSRAINRPPAPMPRPESSVSLDNKPYITRVFSDHQITPPTRPTRRERPAAEPGTHAPCSSATFDAYSGMKTPGQRQLIALQERVKLELISVNEAVQEFKAWQSEHERSNSLRCQQENLDKLRRSINRRHKERKKTGKRNVDLEITAPIQSRTVCDPELTAEYSSYDYSSRMIAPPPPVSHSIQRGNWKTGSTSSTSSTESNRLSTHSILSTSSGTEPDFEDTMDILPPPPRPPRPHHVITRVPSRSPPPPPNLPPPVPQRNQEPVIHERYISCPTRAVPRRPSAPPLPRRQR</sequence>
<dbReference type="PROSITE" id="PS51376">
    <property type="entry name" value="DBB"/>
    <property type="match status" value="1"/>
</dbReference>
<feature type="compositionally biased region" description="Basic and acidic residues" evidence="2">
    <location>
        <begin position="529"/>
        <end position="547"/>
    </location>
</feature>
<dbReference type="SMART" id="SM01282">
    <property type="entry name" value="DBB"/>
    <property type="match status" value="1"/>
</dbReference>
<keyword evidence="1" id="KW-0597">Phosphoprotein</keyword>
<evidence type="ECO:0000313" key="5">
    <source>
        <dbReference type="Proteomes" id="UP000694546"/>
    </source>
</evidence>
<feature type="region of interest" description="Disordered" evidence="2">
    <location>
        <begin position="770"/>
        <end position="888"/>
    </location>
</feature>
<reference evidence="4" key="2">
    <citation type="submission" date="2025-09" db="UniProtKB">
        <authorList>
            <consortium name="Ensembl"/>
        </authorList>
    </citation>
    <scope>IDENTIFICATION</scope>
</reference>
<dbReference type="InterPro" id="IPR017893">
    <property type="entry name" value="DBB_domain"/>
</dbReference>
<dbReference type="GeneID" id="115560107"/>
<accession>A0A8C4Z627</accession>
<reference evidence="4" key="1">
    <citation type="submission" date="2025-08" db="UniProtKB">
        <authorList>
            <consortium name="Ensembl"/>
        </authorList>
    </citation>
    <scope>IDENTIFICATION</scope>
</reference>
<dbReference type="RefSeq" id="XP_030235285.1">
    <property type="nucleotide sequence ID" value="XM_030379425.1"/>
</dbReference>
<feature type="compositionally biased region" description="Polar residues" evidence="2">
    <location>
        <begin position="802"/>
        <end position="811"/>
    </location>
</feature>
<feature type="compositionally biased region" description="Pro residues" evidence="2">
    <location>
        <begin position="841"/>
        <end position="854"/>
    </location>
</feature>
<evidence type="ECO:0000313" key="4">
    <source>
        <dbReference type="Ensembl" id="ENSGMOP00000006592.2"/>
    </source>
</evidence>
<dbReference type="Ensembl" id="ENSGMOT00000006785.2">
    <property type="protein sequence ID" value="ENSGMOP00000006592.2"/>
    <property type="gene ID" value="ENSGMOG00000006202.2"/>
</dbReference>
<organism evidence="4 5">
    <name type="scientific">Gadus morhua</name>
    <name type="common">Atlantic cod</name>
    <dbReference type="NCBI Taxonomy" id="8049"/>
    <lineage>
        <taxon>Eukaryota</taxon>
        <taxon>Metazoa</taxon>
        <taxon>Chordata</taxon>
        <taxon>Craniata</taxon>
        <taxon>Vertebrata</taxon>
        <taxon>Euteleostomi</taxon>
        <taxon>Actinopterygii</taxon>
        <taxon>Neopterygii</taxon>
        <taxon>Teleostei</taxon>
        <taxon>Neoteleostei</taxon>
        <taxon>Acanthomorphata</taxon>
        <taxon>Zeiogadaria</taxon>
        <taxon>Gadariae</taxon>
        <taxon>Gadiformes</taxon>
        <taxon>Gadoidei</taxon>
        <taxon>Gadidae</taxon>
        <taxon>Gadus</taxon>
    </lineage>
</organism>
<dbReference type="PANTHER" id="PTHR16267:SF12">
    <property type="entry name" value="PHOSPHOINOSITIDE 3-KINASE ADAPTER PROTEIN 1"/>
    <property type="match status" value="1"/>
</dbReference>
<dbReference type="Gene3D" id="3.40.50.10140">
    <property type="entry name" value="Toll/interleukin-1 receptor homology (TIR) domain"/>
    <property type="match status" value="1"/>
</dbReference>
<evidence type="ECO:0000256" key="1">
    <source>
        <dbReference type="ARBA" id="ARBA00022553"/>
    </source>
</evidence>
<dbReference type="PANTHER" id="PTHR16267">
    <property type="entry name" value="BANK1/PIK3AP1 FAMILY MEMBER"/>
    <property type="match status" value="1"/>
</dbReference>
<feature type="compositionally biased region" description="Low complexity" evidence="2">
    <location>
        <begin position="785"/>
        <end position="801"/>
    </location>
</feature>
<proteinExistence type="predicted"/>
<dbReference type="GO" id="GO:0005829">
    <property type="term" value="C:cytosol"/>
    <property type="evidence" value="ECO:0007669"/>
    <property type="project" value="TreeGrafter"/>
</dbReference>
<feature type="compositionally biased region" description="Acidic residues" evidence="2">
    <location>
        <begin position="173"/>
        <end position="208"/>
    </location>
</feature>
<dbReference type="AlphaFoldDB" id="A0A8C4Z627"/>
<dbReference type="Pfam" id="PF14545">
    <property type="entry name" value="DBB"/>
    <property type="match status" value="1"/>
</dbReference>
<dbReference type="OMA" id="YYTSMGE"/>
<dbReference type="OrthoDB" id="8192811at2759"/>
<dbReference type="InterPro" id="IPR052446">
    <property type="entry name" value="B-cell_PI3K-Signaling_Adptrs"/>
</dbReference>
<feature type="region of interest" description="Disordered" evidence="2">
    <location>
        <begin position="146"/>
        <end position="226"/>
    </location>
</feature>
<dbReference type="GO" id="GO:0036312">
    <property type="term" value="F:phosphatidylinositol 3-kinase regulatory subunit binding"/>
    <property type="evidence" value="ECO:0007669"/>
    <property type="project" value="TreeGrafter"/>
</dbReference>
<feature type="domain" description="DBB" evidence="3">
    <location>
        <begin position="233"/>
        <end position="369"/>
    </location>
</feature>
<evidence type="ECO:0000259" key="3">
    <source>
        <dbReference type="PROSITE" id="PS51376"/>
    </source>
</evidence>
<dbReference type="InterPro" id="IPR035897">
    <property type="entry name" value="Toll_tir_struct_dom_sf"/>
</dbReference>
<gene>
    <name evidence="4" type="primary">pik3ap1</name>
</gene>
<dbReference type="GeneTree" id="ENSGT00390000008787"/>
<feature type="region of interest" description="Disordered" evidence="2">
    <location>
        <begin position="527"/>
        <end position="575"/>
    </location>
</feature>